<dbReference type="PIRSF" id="PIRSF037420">
    <property type="entry name" value="PQQ_syn_pqqE"/>
    <property type="match status" value="1"/>
</dbReference>
<evidence type="ECO:0000256" key="2">
    <source>
        <dbReference type="ARBA" id="ARBA00022485"/>
    </source>
</evidence>
<name>A0A381Z7G0_9ZZZZ</name>
<evidence type="ECO:0000259" key="8">
    <source>
        <dbReference type="PROSITE" id="PS51918"/>
    </source>
</evidence>
<dbReference type="InterPro" id="IPR050377">
    <property type="entry name" value="Radical_SAM_PqqE_MftC-like"/>
</dbReference>
<dbReference type="EMBL" id="UINC01020087">
    <property type="protein sequence ID" value="SVA84687.1"/>
    <property type="molecule type" value="Genomic_DNA"/>
</dbReference>
<dbReference type="PROSITE" id="PS01305">
    <property type="entry name" value="MOAA_NIFB_PQQE"/>
    <property type="match status" value="1"/>
</dbReference>
<dbReference type="InterPro" id="IPR058240">
    <property type="entry name" value="rSAM_sf"/>
</dbReference>
<protein>
    <recommendedName>
        <fullName evidence="8">Radical SAM core domain-containing protein</fullName>
    </recommendedName>
</protein>
<dbReference type="InterPro" id="IPR000385">
    <property type="entry name" value="MoaA_NifB_PqqE_Fe-S-bd_CS"/>
</dbReference>
<comment type="cofactor">
    <cofactor evidence="1">
        <name>[4Fe-4S] cluster</name>
        <dbReference type="ChEBI" id="CHEBI:49883"/>
    </cofactor>
</comment>
<dbReference type="PANTHER" id="PTHR11228:SF7">
    <property type="entry name" value="PQQA PEPTIDE CYCLASE"/>
    <property type="match status" value="1"/>
</dbReference>
<sequence>MLELQITRACNLSCDYCYADLENLYDKDYSLQDIKDIIDEFHAMGTRVVRLLGGEPLARKDIGEIIRYLRDKDMFIEMATHGQFIPRHLDSLKYLDILQISIDGNEDSHDAVRGEGSYKKTIEGLEAAINAGLPVRIHGVFNKISINASKETPVESLAKLSKKYDIPFNFCQYVLGEDEKDCGSNHPSYISLEETGKYHDELINYKKNGYLFFNSYDAMKQITNWAAPGKDVIYSDQKDKLPAYYSRCRAGELYCFLDSDGSLYSCVPLWKKGSNIKEHGIAQAWENVQQVRKKEDCFTCVSLGDIEFSKTLSLRPAVLKNTLGKVLEISKNGFSRENSRLQKVRSN</sequence>
<dbReference type="GO" id="GO:0051539">
    <property type="term" value="F:4 iron, 4 sulfur cluster binding"/>
    <property type="evidence" value="ECO:0007669"/>
    <property type="project" value="UniProtKB-KW"/>
</dbReference>
<keyword evidence="3" id="KW-0949">S-adenosyl-L-methionine</keyword>
<dbReference type="InterPro" id="IPR007197">
    <property type="entry name" value="rSAM"/>
</dbReference>
<dbReference type="Gene3D" id="3.20.20.70">
    <property type="entry name" value="Aldolase class I"/>
    <property type="match status" value="1"/>
</dbReference>
<dbReference type="Pfam" id="PF04055">
    <property type="entry name" value="Radical_SAM"/>
    <property type="match status" value="1"/>
</dbReference>
<accession>A0A381Z7G0</accession>
<dbReference type="InterPro" id="IPR013785">
    <property type="entry name" value="Aldolase_TIM"/>
</dbReference>
<keyword evidence="4" id="KW-0479">Metal-binding</keyword>
<dbReference type="CDD" id="cd01335">
    <property type="entry name" value="Radical_SAM"/>
    <property type="match status" value="1"/>
</dbReference>
<dbReference type="GO" id="GO:0046872">
    <property type="term" value="F:metal ion binding"/>
    <property type="evidence" value="ECO:0007669"/>
    <property type="project" value="UniProtKB-KW"/>
</dbReference>
<dbReference type="GO" id="GO:0016491">
    <property type="term" value="F:oxidoreductase activity"/>
    <property type="evidence" value="ECO:0007669"/>
    <property type="project" value="UniProtKB-KW"/>
</dbReference>
<dbReference type="SFLD" id="SFLDS00029">
    <property type="entry name" value="Radical_SAM"/>
    <property type="match status" value="1"/>
</dbReference>
<dbReference type="SFLD" id="SFLDG01067">
    <property type="entry name" value="SPASM/twitch_domain_containing"/>
    <property type="match status" value="1"/>
</dbReference>
<feature type="domain" description="Radical SAM core" evidence="8">
    <location>
        <begin position="1"/>
        <end position="202"/>
    </location>
</feature>
<proteinExistence type="predicted"/>
<dbReference type="InterPro" id="IPR017200">
    <property type="entry name" value="PqqE-like"/>
</dbReference>
<organism evidence="9">
    <name type="scientific">marine metagenome</name>
    <dbReference type="NCBI Taxonomy" id="408172"/>
    <lineage>
        <taxon>unclassified sequences</taxon>
        <taxon>metagenomes</taxon>
        <taxon>ecological metagenomes</taxon>
    </lineage>
</organism>
<dbReference type="SUPFAM" id="SSF102114">
    <property type="entry name" value="Radical SAM enzymes"/>
    <property type="match status" value="1"/>
</dbReference>
<evidence type="ECO:0000256" key="3">
    <source>
        <dbReference type="ARBA" id="ARBA00022691"/>
    </source>
</evidence>
<dbReference type="SFLD" id="SFLDG01386">
    <property type="entry name" value="main_SPASM_domain-containing"/>
    <property type="match status" value="1"/>
</dbReference>
<gene>
    <name evidence="9" type="ORF">METZ01_LOCUS137541</name>
</gene>
<evidence type="ECO:0000256" key="7">
    <source>
        <dbReference type="ARBA" id="ARBA00023014"/>
    </source>
</evidence>
<dbReference type="PROSITE" id="PS51918">
    <property type="entry name" value="RADICAL_SAM"/>
    <property type="match status" value="1"/>
</dbReference>
<keyword evidence="7" id="KW-0411">Iron-sulfur</keyword>
<dbReference type="AlphaFoldDB" id="A0A381Z7G0"/>
<evidence type="ECO:0000256" key="5">
    <source>
        <dbReference type="ARBA" id="ARBA00023002"/>
    </source>
</evidence>
<keyword evidence="2" id="KW-0004">4Fe-4S</keyword>
<evidence type="ECO:0000313" key="9">
    <source>
        <dbReference type="EMBL" id="SVA84687.1"/>
    </source>
</evidence>
<reference evidence="9" key="1">
    <citation type="submission" date="2018-05" db="EMBL/GenBank/DDBJ databases">
        <authorList>
            <person name="Lanie J.A."/>
            <person name="Ng W.-L."/>
            <person name="Kazmierczak K.M."/>
            <person name="Andrzejewski T.M."/>
            <person name="Davidsen T.M."/>
            <person name="Wayne K.J."/>
            <person name="Tettelin H."/>
            <person name="Glass J.I."/>
            <person name="Rusch D."/>
            <person name="Podicherti R."/>
            <person name="Tsui H.-C.T."/>
            <person name="Winkler M.E."/>
        </authorList>
    </citation>
    <scope>NUCLEOTIDE SEQUENCE</scope>
</reference>
<evidence type="ECO:0000256" key="6">
    <source>
        <dbReference type="ARBA" id="ARBA00023004"/>
    </source>
</evidence>
<evidence type="ECO:0000256" key="4">
    <source>
        <dbReference type="ARBA" id="ARBA00022723"/>
    </source>
</evidence>
<dbReference type="PANTHER" id="PTHR11228">
    <property type="entry name" value="RADICAL SAM DOMAIN PROTEIN"/>
    <property type="match status" value="1"/>
</dbReference>
<keyword evidence="6" id="KW-0408">Iron</keyword>
<keyword evidence="5" id="KW-0560">Oxidoreductase</keyword>
<evidence type="ECO:0000256" key="1">
    <source>
        <dbReference type="ARBA" id="ARBA00001966"/>
    </source>
</evidence>